<keyword evidence="3" id="KW-1185">Reference proteome</keyword>
<dbReference type="STRING" id="2070753.A0A3A2Z7T4"/>
<feature type="compositionally biased region" description="Basic and acidic residues" evidence="1">
    <location>
        <begin position="161"/>
        <end position="170"/>
    </location>
</feature>
<sequence>MDAQAYLLRLGWSGPGNPLNPNKRPGPHGGLGLTKPILAARKHNTHGLGRTTTADPKNMWWLRGFEDVLKGVGDDGAGEERRGDGVARTGLTGELYRFFVRGQGLKGTIGESEAADKKEVKKRLRKEEKRRRRKLECAATDPDVATSTKESKEDRRRRKQEKREKRERKEMKRAKKAKLEKREPGEEDYPTPAATEPEQDGSQDGSVDIKASKRREKKQKEGKKDKKEKKSKDKNLKKESISENSAKSKSKKEKKDKRS</sequence>
<feature type="compositionally biased region" description="Basic residues" evidence="1">
    <location>
        <begin position="124"/>
        <end position="134"/>
    </location>
</feature>
<dbReference type="AlphaFoldDB" id="A0A3A2Z7T4"/>
<feature type="compositionally biased region" description="Basic residues" evidence="1">
    <location>
        <begin position="248"/>
        <end position="259"/>
    </location>
</feature>
<gene>
    <name evidence="2" type="ORF">PHISCL_08974</name>
</gene>
<accession>A0A3A2Z7T4</accession>
<evidence type="ECO:0000256" key="1">
    <source>
        <dbReference type="SAM" id="MobiDB-lite"/>
    </source>
</evidence>
<evidence type="ECO:0000313" key="3">
    <source>
        <dbReference type="Proteomes" id="UP000266188"/>
    </source>
</evidence>
<dbReference type="EMBL" id="MVGC01000508">
    <property type="protein sequence ID" value="RJE18690.1"/>
    <property type="molecule type" value="Genomic_DNA"/>
</dbReference>
<evidence type="ECO:0000313" key="2">
    <source>
        <dbReference type="EMBL" id="RJE18690.1"/>
    </source>
</evidence>
<evidence type="ECO:0008006" key="4">
    <source>
        <dbReference type="Google" id="ProtNLM"/>
    </source>
</evidence>
<comment type="caution">
    <text evidence="2">The sequence shown here is derived from an EMBL/GenBank/DDBJ whole genome shotgun (WGS) entry which is preliminary data.</text>
</comment>
<dbReference type="Proteomes" id="UP000266188">
    <property type="component" value="Unassembled WGS sequence"/>
</dbReference>
<feature type="region of interest" description="Disordered" evidence="1">
    <location>
        <begin position="124"/>
        <end position="259"/>
    </location>
</feature>
<proteinExistence type="predicted"/>
<protein>
    <recommendedName>
        <fullName evidence="4">Protein TMA23</fullName>
    </recommendedName>
</protein>
<dbReference type="OrthoDB" id="3366546at2759"/>
<organism evidence="2 3">
    <name type="scientific">Aspergillus sclerotialis</name>
    <dbReference type="NCBI Taxonomy" id="2070753"/>
    <lineage>
        <taxon>Eukaryota</taxon>
        <taxon>Fungi</taxon>
        <taxon>Dikarya</taxon>
        <taxon>Ascomycota</taxon>
        <taxon>Pezizomycotina</taxon>
        <taxon>Eurotiomycetes</taxon>
        <taxon>Eurotiomycetidae</taxon>
        <taxon>Eurotiales</taxon>
        <taxon>Aspergillaceae</taxon>
        <taxon>Aspergillus</taxon>
        <taxon>Aspergillus subgen. Polypaecilum</taxon>
    </lineage>
</organism>
<feature type="compositionally biased region" description="Basic and acidic residues" evidence="1">
    <location>
        <begin position="218"/>
        <end position="241"/>
    </location>
</feature>
<reference evidence="3" key="1">
    <citation type="submission" date="2017-02" db="EMBL/GenBank/DDBJ databases">
        <authorList>
            <person name="Tafer H."/>
            <person name="Lopandic K."/>
        </authorList>
    </citation>
    <scope>NUCLEOTIDE SEQUENCE [LARGE SCALE GENOMIC DNA]</scope>
    <source>
        <strain evidence="3">CBS 366.77</strain>
    </source>
</reference>
<name>A0A3A2Z7T4_9EURO</name>